<sequence length="275" mass="29278">MVAVVAESLLDAPCPRIGLTITGLGVGDSLVSVWRTADGERNPVRGARRITIVDAGFITDYDAPLGRPVFYEVEVISGPGGPSRTLTPTIAVASATAWLMDPLIPQSAVPVVCGEGDEGPYLRGEALAQLEYAADVSLINIMGSDKPMALFGQRMAARGVPLSLGAQLLEHNVRLKQLLMSTAQLLFRPTPELDSLPGTMFVSIPSAVETPVDVAEGSYLTWWDLKADTVAAPVLKVLTATFTYGDVALLFATYQQKQDGAAGKTYLDDLKNPFD</sequence>
<gene>
    <name evidence="1" type="primary">19</name>
    <name evidence="1" type="ORF">PBI_CONSTANCE_19</name>
</gene>
<dbReference type="RefSeq" id="YP_009815292.1">
    <property type="nucleotide sequence ID" value="NC_048092.1"/>
</dbReference>
<evidence type="ECO:0000313" key="2">
    <source>
        <dbReference type="Proteomes" id="UP000274513"/>
    </source>
</evidence>
<dbReference type="GeneID" id="55006515"/>
<proteinExistence type="predicted"/>
<name>A0A3G2KES0_9CAUD</name>
<dbReference type="EMBL" id="MH834605">
    <property type="protein sequence ID" value="AYN57425.1"/>
    <property type="molecule type" value="Genomic_DNA"/>
</dbReference>
<keyword evidence="2" id="KW-1185">Reference proteome</keyword>
<organism evidence="1 2">
    <name type="scientific">Arthrobacter phage Constance</name>
    <dbReference type="NCBI Taxonomy" id="2419950"/>
    <lineage>
        <taxon>Viruses</taxon>
        <taxon>Duplodnaviria</taxon>
        <taxon>Heunggongvirae</taxon>
        <taxon>Uroviricota</taxon>
        <taxon>Caudoviricetes</taxon>
        <taxon>Bridgettevirus</taxon>
        <taxon>Bridgettevirus constance</taxon>
    </lineage>
</organism>
<evidence type="ECO:0000313" key="1">
    <source>
        <dbReference type="EMBL" id="AYN57425.1"/>
    </source>
</evidence>
<protein>
    <submittedName>
        <fullName evidence="1">Minor tail protein</fullName>
    </submittedName>
</protein>
<dbReference type="KEGG" id="vg:55006515"/>
<reference evidence="1 2" key="1">
    <citation type="submission" date="2018-09" db="EMBL/GenBank/DDBJ databases">
        <authorList>
            <person name="Rimple P.A."/>
            <person name="Stoner T.H."/>
            <person name="Garlena R.A."/>
            <person name="Russell D.A."/>
            <person name="Pope W.H."/>
            <person name="Jacobs-Sera D."/>
            <person name="Hatfull G.F."/>
        </authorList>
    </citation>
    <scope>NUCLEOTIDE SEQUENCE [LARGE SCALE GENOMIC DNA]</scope>
</reference>
<accession>A0A3G2KES0</accession>
<dbReference type="Proteomes" id="UP000274513">
    <property type="component" value="Segment"/>
</dbReference>